<reference evidence="3" key="1">
    <citation type="submission" date="2021-06" db="EMBL/GenBank/DDBJ databases">
        <authorList>
            <consortium name="DOE Joint Genome Institute"/>
            <person name="Mondo S.J."/>
            <person name="Amses K.R."/>
            <person name="Simmons D.R."/>
            <person name="Longcore J.E."/>
            <person name="Seto K."/>
            <person name="Alves G.H."/>
            <person name="Bonds A.E."/>
            <person name="Quandt C.A."/>
            <person name="Davis W.J."/>
            <person name="Chang Y."/>
            <person name="Letcher P.M."/>
            <person name="Powell M.J."/>
            <person name="Kuo A."/>
            <person name="Labutti K."/>
            <person name="Pangilinan J."/>
            <person name="Andreopoulos W."/>
            <person name="Tritt A."/>
            <person name="Riley R."/>
            <person name="Hundley H."/>
            <person name="Johnson J."/>
            <person name="Lipzen A."/>
            <person name="Barry K."/>
            <person name="Berbee M.L."/>
            <person name="Buchler N.E."/>
            <person name="Grigoriev I.V."/>
            <person name="Spatafora J.W."/>
            <person name="Stajich J.E."/>
            <person name="James T.Y."/>
        </authorList>
    </citation>
    <scope>NUCLEOTIDE SEQUENCE</scope>
    <source>
        <strain evidence="3">AG</strain>
    </source>
</reference>
<feature type="compositionally biased region" description="Basic and acidic residues" evidence="1">
    <location>
        <begin position="158"/>
        <end position="171"/>
    </location>
</feature>
<dbReference type="GeneID" id="75918771"/>
<evidence type="ECO:0000313" key="4">
    <source>
        <dbReference type="Proteomes" id="UP001206595"/>
    </source>
</evidence>
<name>A0AAD5E7N3_UMBRA</name>
<dbReference type="Pfam" id="PF09756">
    <property type="entry name" value="DDRGK"/>
    <property type="match status" value="1"/>
</dbReference>
<feature type="compositionally biased region" description="Basic residues" evidence="1">
    <location>
        <begin position="87"/>
        <end position="100"/>
    </location>
</feature>
<evidence type="ECO:0000256" key="1">
    <source>
        <dbReference type="SAM" id="MobiDB-lite"/>
    </source>
</evidence>
<feature type="compositionally biased region" description="Acidic residues" evidence="1">
    <location>
        <begin position="55"/>
        <end position="78"/>
    </location>
</feature>
<accession>A0AAD5E7N3</accession>
<dbReference type="InterPro" id="IPR019153">
    <property type="entry name" value="DDRGK_dom-contain"/>
</dbReference>
<protein>
    <recommendedName>
        <fullName evidence="5">DDRGK domain-containing protein 1</fullName>
    </recommendedName>
</protein>
<keyword evidence="2" id="KW-0472">Membrane</keyword>
<feature type="transmembrane region" description="Helical" evidence="2">
    <location>
        <begin position="6"/>
        <end position="27"/>
    </location>
</feature>
<gene>
    <name evidence="3" type="ORF">K450DRAFT_282291</name>
</gene>
<dbReference type="AlphaFoldDB" id="A0AAD5E7N3"/>
<evidence type="ECO:0000256" key="2">
    <source>
        <dbReference type="SAM" id="Phobius"/>
    </source>
</evidence>
<keyword evidence="2" id="KW-1133">Transmembrane helix</keyword>
<dbReference type="Proteomes" id="UP001206595">
    <property type="component" value="Unassembled WGS sequence"/>
</dbReference>
<reference evidence="3" key="2">
    <citation type="journal article" date="2022" name="Proc. Natl. Acad. Sci. U.S.A.">
        <title>Diploid-dominant life cycles characterize the early evolution of Fungi.</title>
        <authorList>
            <person name="Amses K.R."/>
            <person name="Simmons D.R."/>
            <person name="Longcore J.E."/>
            <person name="Mondo S.J."/>
            <person name="Seto K."/>
            <person name="Jeronimo G.H."/>
            <person name="Bonds A.E."/>
            <person name="Quandt C.A."/>
            <person name="Davis W.J."/>
            <person name="Chang Y."/>
            <person name="Federici B.A."/>
            <person name="Kuo A."/>
            <person name="LaButti K."/>
            <person name="Pangilinan J."/>
            <person name="Andreopoulos W."/>
            <person name="Tritt A."/>
            <person name="Riley R."/>
            <person name="Hundley H."/>
            <person name="Johnson J."/>
            <person name="Lipzen A."/>
            <person name="Barry K."/>
            <person name="Lang B.F."/>
            <person name="Cuomo C.A."/>
            <person name="Buchler N.E."/>
            <person name="Grigoriev I.V."/>
            <person name="Spatafora J.W."/>
            <person name="Stajich J.E."/>
            <person name="James T.Y."/>
        </authorList>
    </citation>
    <scope>NUCLEOTIDE SEQUENCE</scope>
    <source>
        <strain evidence="3">AG</strain>
    </source>
</reference>
<sequence>MAESNNPVPLITFIPVVICCIAIVLLLQHRSSQQRDRVNEADAAAIAQLYQDAEMDELEEEEEVEESVMGDGDQDSDPQEGTSTAVRVKKVGKKRAEKLKRKEHMRQYREYLDSQREARKYNDEIEEERYRQRKIAESIEREREHEKRLKAQAQQQQKLDKEREKKHKLEEKEQKRLQNILQKYRDKIKRTVQDCKYTTIEQLSKAIHISDQDTIYILKQLLIDDPQFRLSLFEESNMSFLYVTDEDYARLNAYMQKTGYFSIEKDAENIISILTQ</sequence>
<comment type="caution">
    <text evidence="3">The sequence shown here is derived from an EMBL/GenBank/DDBJ whole genome shotgun (WGS) entry which is preliminary data.</text>
</comment>
<keyword evidence="4" id="KW-1185">Reference proteome</keyword>
<dbReference type="SMART" id="SM01128">
    <property type="entry name" value="DDRGK"/>
    <property type="match status" value="1"/>
</dbReference>
<evidence type="ECO:0008006" key="5">
    <source>
        <dbReference type="Google" id="ProtNLM"/>
    </source>
</evidence>
<feature type="region of interest" description="Disordered" evidence="1">
    <location>
        <begin position="55"/>
        <end position="100"/>
    </location>
</feature>
<dbReference type="EMBL" id="MU620936">
    <property type="protein sequence ID" value="KAI8577835.1"/>
    <property type="molecule type" value="Genomic_DNA"/>
</dbReference>
<evidence type="ECO:0000313" key="3">
    <source>
        <dbReference type="EMBL" id="KAI8577835.1"/>
    </source>
</evidence>
<dbReference type="RefSeq" id="XP_051442839.1">
    <property type="nucleotide sequence ID" value="XM_051593429.1"/>
</dbReference>
<feature type="region of interest" description="Disordered" evidence="1">
    <location>
        <begin position="141"/>
        <end position="171"/>
    </location>
</feature>
<organism evidence="3 4">
    <name type="scientific">Umbelopsis ramanniana AG</name>
    <dbReference type="NCBI Taxonomy" id="1314678"/>
    <lineage>
        <taxon>Eukaryota</taxon>
        <taxon>Fungi</taxon>
        <taxon>Fungi incertae sedis</taxon>
        <taxon>Mucoromycota</taxon>
        <taxon>Mucoromycotina</taxon>
        <taxon>Umbelopsidomycetes</taxon>
        <taxon>Umbelopsidales</taxon>
        <taxon>Umbelopsidaceae</taxon>
        <taxon>Umbelopsis</taxon>
    </lineage>
</organism>
<proteinExistence type="predicted"/>
<keyword evidence="2" id="KW-0812">Transmembrane</keyword>